<name>A0ABY9PBZ8_9GAMM</name>
<evidence type="ECO:0000313" key="2">
    <source>
        <dbReference type="EMBL" id="WMT04290.1"/>
    </source>
</evidence>
<gene>
    <name evidence="2" type="ORF">RDV84_05485</name>
</gene>
<keyword evidence="3" id="KW-1185">Reference proteome</keyword>
<dbReference type="EMBL" id="CP133568">
    <property type="protein sequence ID" value="WMT04290.1"/>
    <property type="molecule type" value="Genomic_DNA"/>
</dbReference>
<protein>
    <recommendedName>
        <fullName evidence="4">DUF3011 domain-containing protein</fullName>
    </recommendedName>
</protein>
<reference evidence="2 3" key="1">
    <citation type="submission" date="2023-08" db="EMBL/GenBank/DDBJ databases">
        <title>The whole genome sequence of Lysobacter yananisis.</title>
        <authorList>
            <person name="Sun H."/>
        </authorList>
    </citation>
    <scope>NUCLEOTIDE SEQUENCE [LARGE SCALE GENOMIC DNA]</scope>
    <source>
        <strain evidence="2 3">SNNU513</strain>
    </source>
</reference>
<keyword evidence="1" id="KW-0732">Signal</keyword>
<organism evidence="2 3">
    <name type="scientific">Lysobacter yananisis</name>
    <dbReference type="NCBI Taxonomy" id="1003114"/>
    <lineage>
        <taxon>Bacteria</taxon>
        <taxon>Pseudomonadati</taxon>
        <taxon>Pseudomonadota</taxon>
        <taxon>Gammaproteobacteria</taxon>
        <taxon>Lysobacterales</taxon>
        <taxon>Lysobacteraceae</taxon>
        <taxon>Lysobacter</taxon>
    </lineage>
</organism>
<dbReference type="Proteomes" id="UP001229313">
    <property type="component" value="Chromosome"/>
</dbReference>
<accession>A0ABY9PBZ8</accession>
<evidence type="ECO:0008006" key="4">
    <source>
        <dbReference type="Google" id="ProtNLM"/>
    </source>
</evidence>
<evidence type="ECO:0000256" key="1">
    <source>
        <dbReference type="SAM" id="SignalP"/>
    </source>
</evidence>
<evidence type="ECO:0000313" key="3">
    <source>
        <dbReference type="Proteomes" id="UP001229313"/>
    </source>
</evidence>
<feature type="chain" id="PRO_5046527243" description="DUF3011 domain-containing protein" evidence="1">
    <location>
        <begin position="22"/>
        <end position="77"/>
    </location>
</feature>
<feature type="signal peptide" evidence="1">
    <location>
        <begin position="1"/>
        <end position="21"/>
    </location>
</feature>
<sequence length="77" mass="8140">MKPSTCAALALTLGLSGIAAAADGPSRAANAIAPLYWHCIYQSENGGVYEFVQRGRCALIVNHQNFGQLSLIDAYQA</sequence>
<dbReference type="RefSeq" id="WP_309152713.1">
    <property type="nucleotide sequence ID" value="NZ_CP133568.1"/>
</dbReference>
<proteinExistence type="predicted"/>